<feature type="domain" description="C2H2-type" evidence="12">
    <location>
        <begin position="51"/>
        <end position="80"/>
    </location>
</feature>
<comment type="caution">
    <text evidence="13">The sequence shown here is derived from an EMBL/GenBank/DDBJ whole genome shotgun (WGS) entry which is preliminary data.</text>
</comment>
<dbReference type="Gene3D" id="3.30.160.60">
    <property type="entry name" value="Classic Zinc Finger"/>
    <property type="match status" value="1"/>
</dbReference>
<comment type="similarity">
    <text evidence="9">Belongs to the ZNF593/BUD20 C2H2-type zinc-finger protein family.</text>
</comment>
<evidence type="ECO:0000313" key="14">
    <source>
        <dbReference type="Proteomes" id="UP001562354"/>
    </source>
</evidence>
<dbReference type="GeneID" id="95977848"/>
<dbReference type="RefSeq" id="XP_069202291.1">
    <property type="nucleotide sequence ID" value="XM_069343740.1"/>
</dbReference>
<organism evidence="13 14">
    <name type="scientific">Neodothiora populina</name>
    <dbReference type="NCBI Taxonomy" id="2781224"/>
    <lineage>
        <taxon>Eukaryota</taxon>
        <taxon>Fungi</taxon>
        <taxon>Dikarya</taxon>
        <taxon>Ascomycota</taxon>
        <taxon>Pezizomycotina</taxon>
        <taxon>Dothideomycetes</taxon>
        <taxon>Dothideomycetidae</taxon>
        <taxon>Dothideales</taxon>
        <taxon>Dothioraceae</taxon>
        <taxon>Neodothiora</taxon>
    </lineage>
</organism>
<keyword evidence="7" id="KW-0862">Zinc</keyword>
<dbReference type="PANTHER" id="PTHR46095:SF1">
    <property type="entry name" value="ZINC FINGER PROTEIN 593"/>
    <property type="match status" value="1"/>
</dbReference>
<dbReference type="SMART" id="SM00451">
    <property type="entry name" value="ZnF_U1"/>
    <property type="match status" value="1"/>
</dbReference>
<proteinExistence type="inferred from homology"/>
<dbReference type="SUPFAM" id="SSF57667">
    <property type="entry name" value="beta-beta-alpha zinc fingers"/>
    <property type="match status" value="1"/>
</dbReference>
<dbReference type="PANTHER" id="PTHR46095">
    <property type="entry name" value="ZINC FINGER PROTEIN 593"/>
    <property type="match status" value="1"/>
</dbReference>
<keyword evidence="6 10" id="KW-0863">Zinc-finger</keyword>
<evidence type="ECO:0000256" key="4">
    <source>
        <dbReference type="ARBA" id="ARBA00022517"/>
    </source>
</evidence>
<dbReference type="Proteomes" id="UP001562354">
    <property type="component" value="Unassembled WGS sequence"/>
</dbReference>
<keyword evidence="5" id="KW-0479">Metal-binding</keyword>
<gene>
    <name evidence="13" type="ORF">AAFC00_004148</name>
</gene>
<comment type="subcellular location">
    <subcellularLocation>
        <location evidence="2">Cytoplasm</location>
    </subcellularLocation>
    <subcellularLocation>
        <location evidence="1">Nucleus</location>
    </subcellularLocation>
</comment>
<evidence type="ECO:0000256" key="6">
    <source>
        <dbReference type="ARBA" id="ARBA00022771"/>
    </source>
</evidence>
<evidence type="ECO:0000256" key="9">
    <source>
        <dbReference type="ARBA" id="ARBA00038064"/>
    </source>
</evidence>
<protein>
    <recommendedName>
        <fullName evidence="12">C2H2-type domain-containing protein</fullName>
    </recommendedName>
</protein>
<evidence type="ECO:0000259" key="12">
    <source>
        <dbReference type="PROSITE" id="PS50157"/>
    </source>
</evidence>
<evidence type="ECO:0000256" key="8">
    <source>
        <dbReference type="ARBA" id="ARBA00023242"/>
    </source>
</evidence>
<evidence type="ECO:0000256" key="1">
    <source>
        <dbReference type="ARBA" id="ARBA00004123"/>
    </source>
</evidence>
<dbReference type="PROSITE" id="PS00028">
    <property type="entry name" value="ZINC_FINGER_C2H2_1"/>
    <property type="match status" value="1"/>
</dbReference>
<reference evidence="13 14" key="1">
    <citation type="submission" date="2024-07" db="EMBL/GenBank/DDBJ databases">
        <title>Draft sequence of the Neodothiora populina.</title>
        <authorList>
            <person name="Drown D.D."/>
            <person name="Schuette U.S."/>
            <person name="Buechlein A.B."/>
            <person name="Rusch D.R."/>
            <person name="Winton L.W."/>
            <person name="Adams G.A."/>
        </authorList>
    </citation>
    <scope>NUCLEOTIDE SEQUENCE [LARGE SCALE GENOMIC DNA]</scope>
    <source>
        <strain evidence="13 14">CPC 39397</strain>
    </source>
</reference>
<dbReference type="InterPro" id="IPR051879">
    <property type="entry name" value="C2H2-ZF_Maturation_Protein"/>
</dbReference>
<dbReference type="PROSITE" id="PS50157">
    <property type="entry name" value="ZINC_FINGER_C2H2_2"/>
    <property type="match status" value="1"/>
</dbReference>
<keyword evidence="3" id="KW-0963">Cytoplasm</keyword>
<name>A0ABR3PIQ0_9PEZI</name>
<keyword evidence="8" id="KW-0539">Nucleus</keyword>
<evidence type="ECO:0000256" key="2">
    <source>
        <dbReference type="ARBA" id="ARBA00004496"/>
    </source>
</evidence>
<evidence type="ECO:0000256" key="5">
    <source>
        <dbReference type="ARBA" id="ARBA00022723"/>
    </source>
</evidence>
<accession>A0ABR3PIQ0</accession>
<evidence type="ECO:0000256" key="7">
    <source>
        <dbReference type="ARBA" id="ARBA00022833"/>
    </source>
</evidence>
<dbReference type="InterPro" id="IPR036236">
    <property type="entry name" value="Znf_C2H2_sf"/>
</dbReference>
<evidence type="ECO:0000256" key="11">
    <source>
        <dbReference type="SAM" id="MobiDB-lite"/>
    </source>
</evidence>
<dbReference type="InterPro" id="IPR003604">
    <property type="entry name" value="Matrin/U1-like-C_Znf_C2H2"/>
</dbReference>
<feature type="region of interest" description="Disordered" evidence="11">
    <location>
        <begin position="1"/>
        <end position="26"/>
    </location>
</feature>
<dbReference type="InterPro" id="IPR013087">
    <property type="entry name" value="Znf_C2H2_type"/>
</dbReference>
<evidence type="ECO:0000256" key="3">
    <source>
        <dbReference type="ARBA" id="ARBA00022490"/>
    </source>
</evidence>
<dbReference type="EMBL" id="JBFMKM010000005">
    <property type="protein sequence ID" value="KAL1306018.1"/>
    <property type="molecule type" value="Genomic_DNA"/>
</dbReference>
<dbReference type="Pfam" id="PF12171">
    <property type="entry name" value="zf-C2H2_jaz"/>
    <property type="match status" value="1"/>
</dbReference>
<keyword evidence="14" id="KW-1185">Reference proteome</keyword>
<keyword evidence="4" id="KW-0690">Ribosome biogenesis</keyword>
<dbReference type="InterPro" id="IPR022755">
    <property type="entry name" value="Znf_C2H2_jaz"/>
</dbReference>
<evidence type="ECO:0000256" key="10">
    <source>
        <dbReference type="PROSITE-ProRule" id="PRU00042"/>
    </source>
</evidence>
<sequence length="121" mass="13933">MPAIRGSDSKKKTRRHTRDLDQIHADLHKEKHLDQYKGTKVAEDLPGLGQWYCTECAKWFESEFNLIQHGKGKPHRRRVRQLKDEPYSQKEAELAVGITTDNGKRTVEEDMTDIDGLGEST</sequence>
<evidence type="ECO:0000313" key="13">
    <source>
        <dbReference type="EMBL" id="KAL1306018.1"/>
    </source>
</evidence>